<keyword evidence="3" id="KW-1185">Reference proteome</keyword>
<feature type="domain" description="Tf2-1-like SH3-like" evidence="1">
    <location>
        <begin position="32"/>
        <end position="93"/>
    </location>
</feature>
<comment type="caution">
    <text evidence="2">The sequence shown here is derived from an EMBL/GenBank/DDBJ whole genome shotgun (WGS) entry which is preliminary data.</text>
</comment>
<feature type="non-terminal residue" evidence="2">
    <location>
        <position position="1"/>
    </location>
</feature>
<dbReference type="AlphaFoldDB" id="A0ABD0RX50"/>
<gene>
    <name evidence="2" type="ORF">M9458_000723</name>
</gene>
<dbReference type="InterPro" id="IPR056924">
    <property type="entry name" value="SH3_Tf2-1"/>
</dbReference>
<feature type="non-terminal residue" evidence="2">
    <location>
        <position position="110"/>
    </location>
</feature>
<sequence>YLQGTICRQMARPSVRSRKSGGISEPTLYHPGDHVWLSTWDIRLWLPSKKLSPRYIGPFSICRQISEVTYELTLPDTYCIASTFHASLVKPYVNPVLPLSTEHEVPLPPK</sequence>
<dbReference type="Pfam" id="PF24626">
    <property type="entry name" value="SH3_Tf2-1"/>
    <property type="match status" value="1"/>
</dbReference>
<evidence type="ECO:0000313" key="2">
    <source>
        <dbReference type="EMBL" id="KAL0202705.1"/>
    </source>
</evidence>
<accession>A0ABD0RX50</accession>
<name>A0ABD0RX50_CIRMR</name>
<dbReference type="PANTHER" id="PTHR46148">
    <property type="entry name" value="CHROMO DOMAIN-CONTAINING PROTEIN"/>
    <property type="match status" value="1"/>
</dbReference>
<protein>
    <recommendedName>
        <fullName evidence="1">Tf2-1-like SH3-like domain-containing protein</fullName>
    </recommendedName>
</protein>
<evidence type="ECO:0000313" key="3">
    <source>
        <dbReference type="Proteomes" id="UP001529510"/>
    </source>
</evidence>
<dbReference type="EMBL" id="JAMKFB020000001">
    <property type="protein sequence ID" value="KAL0202705.1"/>
    <property type="molecule type" value="Genomic_DNA"/>
</dbReference>
<dbReference type="Proteomes" id="UP001529510">
    <property type="component" value="Unassembled WGS sequence"/>
</dbReference>
<reference evidence="2 3" key="1">
    <citation type="submission" date="2024-05" db="EMBL/GenBank/DDBJ databases">
        <title>Genome sequencing and assembly of Indian major carp, Cirrhinus mrigala (Hamilton, 1822).</title>
        <authorList>
            <person name="Mohindra V."/>
            <person name="Chowdhury L.M."/>
            <person name="Lal K."/>
            <person name="Jena J.K."/>
        </authorList>
    </citation>
    <scope>NUCLEOTIDE SEQUENCE [LARGE SCALE GENOMIC DNA]</scope>
    <source>
        <strain evidence="2">CM1030</strain>
        <tissue evidence="2">Blood</tissue>
    </source>
</reference>
<evidence type="ECO:0000259" key="1">
    <source>
        <dbReference type="Pfam" id="PF24626"/>
    </source>
</evidence>
<dbReference type="PANTHER" id="PTHR46148:SF52">
    <property type="entry name" value="OS04G0603800 PROTEIN"/>
    <property type="match status" value="1"/>
</dbReference>
<organism evidence="2 3">
    <name type="scientific">Cirrhinus mrigala</name>
    <name type="common">Mrigala</name>
    <dbReference type="NCBI Taxonomy" id="683832"/>
    <lineage>
        <taxon>Eukaryota</taxon>
        <taxon>Metazoa</taxon>
        <taxon>Chordata</taxon>
        <taxon>Craniata</taxon>
        <taxon>Vertebrata</taxon>
        <taxon>Euteleostomi</taxon>
        <taxon>Actinopterygii</taxon>
        <taxon>Neopterygii</taxon>
        <taxon>Teleostei</taxon>
        <taxon>Ostariophysi</taxon>
        <taxon>Cypriniformes</taxon>
        <taxon>Cyprinidae</taxon>
        <taxon>Labeoninae</taxon>
        <taxon>Labeonini</taxon>
        <taxon>Cirrhinus</taxon>
    </lineage>
</organism>
<proteinExistence type="predicted"/>